<reference evidence="18 19" key="1">
    <citation type="submission" date="2014-06" db="EMBL/GenBank/DDBJ databases">
        <title>Evolutionary Origins and Diversification of the Mycorrhizal Mutualists.</title>
        <authorList>
            <consortium name="DOE Joint Genome Institute"/>
            <consortium name="Mycorrhizal Genomics Consortium"/>
            <person name="Kohler A."/>
            <person name="Kuo A."/>
            <person name="Nagy L.G."/>
            <person name="Floudas D."/>
            <person name="Copeland A."/>
            <person name="Barry K.W."/>
            <person name="Cichocki N."/>
            <person name="Veneault-Fourrey C."/>
            <person name="LaButti K."/>
            <person name="Lindquist E.A."/>
            <person name="Lipzen A."/>
            <person name="Lundell T."/>
            <person name="Morin E."/>
            <person name="Murat C."/>
            <person name="Riley R."/>
            <person name="Ohm R."/>
            <person name="Sun H."/>
            <person name="Tunlid A."/>
            <person name="Henrissat B."/>
            <person name="Grigoriev I.V."/>
            <person name="Hibbett D.S."/>
            <person name="Martin F."/>
        </authorList>
    </citation>
    <scope>NUCLEOTIDE SEQUENCE [LARGE SCALE GENOMIC DNA]</scope>
    <source>
        <strain evidence="18 19">SS14</strain>
    </source>
</reference>
<feature type="active site" description="Charge relay system" evidence="13 14">
    <location>
        <position position="61"/>
    </location>
</feature>
<dbReference type="OrthoDB" id="300641at2759"/>
<feature type="compositionally biased region" description="Basic and acidic residues" evidence="15">
    <location>
        <begin position="683"/>
        <end position="698"/>
    </location>
</feature>
<evidence type="ECO:0000256" key="10">
    <source>
        <dbReference type="ARBA" id="ARBA00023136"/>
    </source>
</evidence>
<keyword evidence="8" id="KW-0106">Calcium</keyword>
<dbReference type="GO" id="GO:0007323">
    <property type="term" value="P:peptide pheromone maturation"/>
    <property type="evidence" value="ECO:0007669"/>
    <property type="project" value="UniProtKB-ARBA"/>
</dbReference>
<evidence type="ECO:0000256" key="14">
    <source>
        <dbReference type="PROSITE-ProRule" id="PRU01240"/>
    </source>
</evidence>
<dbReference type="InterPro" id="IPR008979">
    <property type="entry name" value="Galactose-bd-like_sf"/>
</dbReference>
<dbReference type="Proteomes" id="UP000054279">
    <property type="component" value="Unassembled WGS sequence"/>
</dbReference>
<dbReference type="InterPro" id="IPR023828">
    <property type="entry name" value="Peptidase_S8_Ser-AS"/>
</dbReference>
<dbReference type="PROSITE" id="PS00136">
    <property type="entry name" value="SUBTILASE_ASP"/>
    <property type="match status" value="1"/>
</dbReference>
<feature type="compositionally biased region" description="Polar residues" evidence="15">
    <location>
        <begin position="703"/>
        <end position="721"/>
    </location>
</feature>
<dbReference type="GO" id="GO:0005802">
    <property type="term" value="C:trans-Golgi network"/>
    <property type="evidence" value="ECO:0007669"/>
    <property type="project" value="TreeGrafter"/>
</dbReference>
<evidence type="ECO:0000313" key="19">
    <source>
        <dbReference type="Proteomes" id="UP000054279"/>
    </source>
</evidence>
<keyword evidence="9 16" id="KW-1133">Transmembrane helix</keyword>
<feature type="region of interest" description="Disordered" evidence="15">
    <location>
        <begin position="645"/>
        <end position="721"/>
    </location>
</feature>
<gene>
    <name evidence="18" type="ORF">M422DRAFT_69852</name>
</gene>
<keyword evidence="19" id="KW-1185">Reference proteome</keyword>
<dbReference type="PROSITE" id="PS51892">
    <property type="entry name" value="SUBTILASE"/>
    <property type="match status" value="1"/>
</dbReference>
<dbReference type="PROSITE" id="PS51829">
    <property type="entry name" value="P_HOMO_B"/>
    <property type="match status" value="1"/>
</dbReference>
<dbReference type="GO" id="GO:0000139">
    <property type="term" value="C:Golgi membrane"/>
    <property type="evidence" value="ECO:0007669"/>
    <property type="project" value="TreeGrafter"/>
</dbReference>
<feature type="region of interest" description="Disordered" evidence="15">
    <location>
        <begin position="508"/>
        <end position="553"/>
    </location>
</feature>
<keyword evidence="10 16" id="KW-0472">Membrane</keyword>
<organism evidence="18 19">
    <name type="scientific">Sphaerobolus stellatus (strain SS14)</name>
    <dbReference type="NCBI Taxonomy" id="990650"/>
    <lineage>
        <taxon>Eukaryota</taxon>
        <taxon>Fungi</taxon>
        <taxon>Dikarya</taxon>
        <taxon>Basidiomycota</taxon>
        <taxon>Agaricomycotina</taxon>
        <taxon>Agaricomycetes</taxon>
        <taxon>Phallomycetidae</taxon>
        <taxon>Geastrales</taxon>
        <taxon>Sphaerobolaceae</taxon>
        <taxon>Sphaerobolus</taxon>
    </lineage>
</organism>
<sequence>MNDTVASPAQIVASRLGIVDPIFPDQWHFVNEDYPEHTMNVTSVWEELKITGKGVYVAMVDDGVDYNHRDLKGNFFAEGSYDFNDHEPLPTPKLFDDHHGTRCAGQISAAENDVCGVGIAYNSKIAGLRILSGPISDVDEAAALNYGYQETSIYSCSWGPPDDGRSMEAPGYLIQKAILEGIQKGRGGKGSIFVFASGNGAASGDQCNFDGYTNSIFSVTVAAVDYKGLHPYYSESCAANMIVTYSSGGGKNIATTDVNDPKCSHSHGGTSAAAPFASAIFALALEARPELTWRDIQHLCVRTGVKINSEDPDWEMTAAGRPYSYKYGYGKLDAFEYVKAAQSWQLVKPQAFLEMPIVELGGGKVDMGGNMLGGEPITVDGINSTITVTHDMLLENNFERLEHLTVKIWVNYTRRGDVQVDITSPNGIKSVLAGPRPHDMSDRGFPGWTFSSIKHWDENPIGNWTIRIADQGTPNESGRFLGWTISLFGSSIDASAAVPYILNAVTPSPGNPLPPVPPSATQPSTKTHPKPTAHLPGQHGSKPGEADTPAFSPVKGTEDVVVDPTPDEGYFTGWSKLLKNSTWLIGAIGVVILFGIGATLFFWRRSRQLARTENNDYERVAPGEDVPMMDRGGTKELYDAFGEVSDDEADEETGLRQPIQSVPLGYHSEFLEDEDAPSPSSHVDTRYRDDPHPEDHRRGPASPGSNDDSSWEHASQQTKNE</sequence>
<evidence type="ECO:0000256" key="7">
    <source>
        <dbReference type="ARBA" id="ARBA00022825"/>
    </source>
</evidence>
<evidence type="ECO:0000256" key="15">
    <source>
        <dbReference type="SAM" id="MobiDB-lite"/>
    </source>
</evidence>
<keyword evidence="5" id="KW-0732">Signal</keyword>
<dbReference type="AlphaFoldDB" id="A0A0C9VE63"/>
<dbReference type="InterPro" id="IPR036852">
    <property type="entry name" value="Peptidase_S8/S53_dom_sf"/>
</dbReference>
<keyword evidence="11" id="KW-0865">Zymogen</keyword>
<dbReference type="FunFam" id="3.40.50.200:FF:000005">
    <property type="entry name" value="Proprotein convertase subtilisin/kexin type 7"/>
    <property type="match status" value="1"/>
</dbReference>
<dbReference type="HOGENOM" id="CLU_002976_2_0_1"/>
<dbReference type="InterPro" id="IPR023827">
    <property type="entry name" value="Peptidase_S8_Asp-AS"/>
</dbReference>
<keyword evidence="7 14" id="KW-0720">Serine protease</keyword>
<evidence type="ECO:0000256" key="9">
    <source>
        <dbReference type="ARBA" id="ARBA00022989"/>
    </source>
</evidence>
<comment type="subcellular location">
    <subcellularLocation>
        <location evidence="1">Membrane</location>
    </subcellularLocation>
</comment>
<evidence type="ECO:0000259" key="17">
    <source>
        <dbReference type="PROSITE" id="PS51829"/>
    </source>
</evidence>
<accession>A0A0C9VE63</accession>
<name>A0A0C9VE63_SPHS4</name>
<dbReference type="PROSITE" id="PS00138">
    <property type="entry name" value="SUBTILASE_SER"/>
    <property type="match status" value="1"/>
</dbReference>
<feature type="active site" description="Charge relay system" evidence="13 14">
    <location>
        <position position="271"/>
    </location>
</feature>
<evidence type="ECO:0000313" key="18">
    <source>
        <dbReference type="EMBL" id="KIJ35706.1"/>
    </source>
</evidence>
<feature type="transmembrane region" description="Helical" evidence="16">
    <location>
        <begin position="583"/>
        <end position="603"/>
    </location>
</feature>
<evidence type="ECO:0000256" key="4">
    <source>
        <dbReference type="ARBA" id="ARBA00022692"/>
    </source>
</evidence>
<dbReference type="PANTHER" id="PTHR42884">
    <property type="entry name" value="PROPROTEIN CONVERTASE SUBTILISIN/KEXIN-RELATED"/>
    <property type="match status" value="1"/>
</dbReference>
<dbReference type="InterPro" id="IPR022398">
    <property type="entry name" value="Peptidase_S8_His-AS"/>
</dbReference>
<dbReference type="CDD" id="cd04059">
    <property type="entry name" value="Peptidases_S8_Protein_convertases_Kexins_Furin-like"/>
    <property type="match status" value="1"/>
</dbReference>
<dbReference type="SUPFAM" id="SSF52743">
    <property type="entry name" value="Subtilisin-like"/>
    <property type="match status" value="1"/>
</dbReference>
<evidence type="ECO:0000256" key="11">
    <source>
        <dbReference type="ARBA" id="ARBA00023145"/>
    </source>
</evidence>
<evidence type="ECO:0000256" key="5">
    <source>
        <dbReference type="ARBA" id="ARBA00022729"/>
    </source>
</evidence>
<dbReference type="InterPro" id="IPR034182">
    <property type="entry name" value="Kexin/furin"/>
</dbReference>
<evidence type="ECO:0000256" key="3">
    <source>
        <dbReference type="ARBA" id="ARBA00022670"/>
    </source>
</evidence>
<keyword evidence="4 16" id="KW-0812">Transmembrane</keyword>
<dbReference type="GO" id="GO:0004252">
    <property type="term" value="F:serine-type endopeptidase activity"/>
    <property type="evidence" value="ECO:0007669"/>
    <property type="project" value="UniProtKB-UniRule"/>
</dbReference>
<evidence type="ECO:0000256" key="6">
    <source>
        <dbReference type="ARBA" id="ARBA00022801"/>
    </source>
</evidence>
<dbReference type="Pfam" id="PF00082">
    <property type="entry name" value="Peptidase_S8"/>
    <property type="match status" value="1"/>
</dbReference>
<dbReference type="InterPro" id="IPR002884">
    <property type="entry name" value="P_dom"/>
</dbReference>
<proteinExistence type="inferred from homology"/>
<dbReference type="PANTHER" id="PTHR42884:SF14">
    <property type="entry name" value="NEUROENDOCRINE CONVERTASE 1"/>
    <property type="match status" value="1"/>
</dbReference>
<dbReference type="PROSITE" id="PS00137">
    <property type="entry name" value="SUBTILASE_HIS"/>
    <property type="match status" value="1"/>
</dbReference>
<evidence type="ECO:0000256" key="13">
    <source>
        <dbReference type="PIRSR" id="PIRSR615500-1"/>
    </source>
</evidence>
<dbReference type="EMBL" id="KN837185">
    <property type="protein sequence ID" value="KIJ35706.1"/>
    <property type="molecule type" value="Genomic_DNA"/>
</dbReference>
<evidence type="ECO:0000256" key="1">
    <source>
        <dbReference type="ARBA" id="ARBA00004370"/>
    </source>
</evidence>
<evidence type="ECO:0000256" key="8">
    <source>
        <dbReference type="ARBA" id="ARBA00022837"/>
    </source>
</evidence>
<dbReference type="FunFam" id="2.60.120.260:FF:000026">
    <property type="entry name" value="proprotein convertase subtilisin/kexin type 7"/>
    <property type="match status" value="1"/>
</dbReference>
<evidence type="ECO:0000256" key="12">
    <source>
        <dbReference type="ARBA" id="ARBA00023180"/>
    </source>
</evidence>
<protein>
    <recommendedName>
        <fullName evidence="17">P/Homo B domain-containing protein</fullName>
    </recommendedName>
</protein>
<dbReference type="SUPFAM" id="SSF49785">
    <property type="entry name" value="Galactose-binding domain-like"/>
    <property type="match status" value="1"/>
</dbReference>
<dbReference type="Gene3D" id="2.60.120.260">
    <property type="entry name" value="Galactose-binding domain-like"/>
    <property type="match status" value="1"/>
</dbReference>
<dbReference type="Pfam" id="PF01483">
    <property type="entry name" value="P_proprotein"/>
    <property type="match status" value="1"/>
</dbReference>
<keyword evidence="3 14" id="KW-0645">Protease</keyword>
<feature type="active site" description="Charge relay system" evidence="13 14">
    <location>
        <position position="99"/>
    </location>
</feature>
<feature type="compositionally biased region" description="Pro residues" evidence="15">
    <location>
        <begin position="509"/>
        <end position="520"/>
    </location>
</feature>
<dbReference type="InterPro" id="IPR015500">
    <property type="entry name" value="Peptidase_S8_subtilisin-rel"/>
</dbReference>
<keyword evidence="6 14" id="KW-0378">Hydrolase</keyword>
<evidence type="ECO:0000256" key="16">
    <source>
        <dbReference type="SAM" id="Phobius"/>
    </source>
</evidence>
<dbReference type="Gene3D" id="3.40.50.200">
    <property type="entry name" value="Peptidase S8/S53 domain"/>
    <property type="match status" value="1"/>
</dbReference>
<feature type="domain" description="P/Homo B" evidence="17">
    <location>
        <begin position="347"/>
        <end position="493"/>
    </location>
</feature>
<dbReference type="InterPro" id="IPR000209">
    <property type="entry name" value="Peptidase_S8/S53_dom"/>
</dbReference>
<evidence type="ECO:0000256" key="2">
    <source>
        <dbReference type="ARBA" id="ARBA00005325"/>
    </source>
</evidence>
<dbReference type="GO" id="GO:0016485">
    <property type="term" value="P:protein processing"/>
    <property type="evidence" value="ECO:0007669"/>
    <property type="project" value="TreeGrafter"/>
</dbReference>
<comment type="similarity">
    <text evidence="2">Belongs to the peptidase S8 family. Furin subfamily.</text>
</comment>
<keyword evidence="12" id="KW-0325">Glycoprotein</keyword>
<dbReference type="PRINTS" id="PR00723">
    <property type="entry name" value="SUBTILISIN"/>
</dbReference>